<feature type="region of interest" description="Disordered" evidence="1">
    <location>
        <begin position="9"/>
        <end position="96"/>
    </location>
</feature>
<proteinExistence type="predicted"/>
<feature type="non-terminal residue" evidence="3">
    <location>
        <position position="96"/>
    </location>
</feature>
<feature type="compositionally biased region" description="Polar residues" evidence="1">
    <location>
        <begin position="83"/>
        <end position="96"/>
    </location>
</feature>
<dbReference type="EMBL" id="CAJOAZ010031104">
    <property type="protein sequence ID" value="CAF4437870.1"/>
    <property type="molecule type" value="Genomic_DNA"/>
</dbReference>
<gene>
    <name evidence="2" type="ORF">JYZ213_LOCUS46952</name>
    <name evidence="3" type="ORF">OXD698_LOCUS53639</name>
</gene>
<evidence type="ECO:0000313" key="2">
    <source>
        <dbReference type="EMBL" id="CAF1562392.1"/>
    </source>
</evidence>
<organism evidence="3 4">
    <name type="scientific">Adineta steineri</name>
    <dbReference type="NCBI Taxonomy" id="433720"/>
    <lineage>
        <taxon>Eukaryota</taxon>
        <taxon>Metazoa</taxon>
        <taxon>Spiralia</taxon>
        <taxon>Gnathifera</taxon>
        <taxon>Rotifera</taxon>
        <taxon>Eurotatoria</taxon>
        <taxon>Bdelloidea</taxon>
        <taxon>Adinetida</taxon>
        <taxon>Adinetidae</taxon>
        <taxon>Adineta</taxon>
    </lineage>
</organism>
<name>A0A820RN18_9BILA</name>
<protein>
    <submittedName>
        <fullName evidence="3">Uncharacterized protein</fullName>
    </submittedName>
</protein>
<dbReference type="EMBL" id="CAJNOG010006817">
    <property type="protein sequence ID" value="CAF1562392.1"/>
    <property type="molecule type" value="Genomic_DNA"/>
</dbReference>
<dbReference type="Proteomes" id="UP000663845">
    <property type="component" value="Unassembled WGS sequence"/>
</dbReference>
<evidence type="ECO:0000256" key="1">
    <source>
        <dbReference type="SAM" id="MobiDB-lite"/>
    </source>
</evidence>
<evidence type="ECO:0000313" key="3">
    <source>
        <dbReference type="EMBL" id="CAF4437870.1"/>
    </source>
</evidence>
<dbReference type="AlphaFoldDB" id="A0A820RN18"/>
<evidence type="ECO:0000313" key="4">
    <source>
        <dbReference type="Proteomes" id="UP000663844"/>
    </source>
</evidence>
<dbReference type="Proteomes" id="UP000663844">
    <property type="component" value="Unassembled WGS sequence"/>
</dbReference>
<reference evidence="3" key="1">
    <citation type="submission" date="2021-02" db="EMBL/GenBank/DDBJ databases">
        <authorList>
            <person name="Nowell W R."/>
        </authorList>
    </citation>
    <scope>NUCLEOTIDE SEQUENCE</scope>
</reference>
<sequence>MSGIAYFFKPKISATDTASSTTEKRPGRRSKSTKSSETPIIIEKNVQTLEPTDESPTETKIIHDEQTENPQTPTPKIKLKFNLRSQSVQDTSDNRI</sequence>
<accession>A0A820RN18</accession>
<comment type="caution">
    <text evidence="3">The sequence shown here is derived from an EMBL/GenBank/DDBJ whole genome shotgun (WGS) entry which is preliminary data.</text>
</comment>